<dbReference type="KEGG" id="ehx:EMIHUDRAFT_445619"/>
<dbReference type="EnsemblProtists" id="EOD15251">
    <property type="protein sequence ID" value="EOD15251"/>
    <property type="gene ID" value="EMIHUDRAFT_445619"/>
</dbReference>
<protein>
    <submittedName>
        <fullName evidence="2">Uncharacterized protein</fullName>
    </submittedName>
</protein>
<feature type="compositionally biased region" description="Basic residues" evidence="1">
    <location>
        <begin position="381"/>
        <end position="390"/>
    </location>
</feature>
<feature type="region of interest" description="Disordered" evidence="1">
    <location>
        <begin position="318"/>
        <end position="442"/>
    </location>
</feature>
<evidence type="ECO:0000256" key="1">
    <source>
        <dbReference type="SAM" id="MobiDB-lite"/>
    </source>
</evidence>
<dbReference type="RefSeq" id="XP_005767680.1">
    <property type="nucleotide sequence ID" value="XM_005767623.1"/>
</dbReference>
<dbReference type="HOGENOM" id="CLU_599124_0_0_1"/>
<evidence type="ECO:0000313" key="2">
    <source>
        <dbReference type="EnsemblProtists" id="EOD15251"/>
    </source>
</evidence>
<dbReference type="PaxDb" id="2903-EOD15251"/>
<name>A0A0D3IVG6_EMIH1</name>
<keyword evidence="3" id="KW-1185">Reference proteome</keyword>
<feature type="compositionally biased region" description="Low complexity" evidence="1">
    <location>
        <begin position="432"/>
        <end position="442"/>
    </location>
</feature>
<reference evidence="3" key="1">
    <citation type="journal article" date="2013" name="Nature">
        <title>Pan genome of the phytoplankton Emiliania underpins its global distribution.</title>
        <authorList>
            <person name="Read B.A."/>
            <person name="Kegel J."/>
            <person name="Klute M.J."/>
            <person name="Kuo A."/>
            <person name="Lefebvre S.C."/>
            <person name="Maumus F."/>
            <person name="Mayer C."/>
            <person name="Miller J."/>
            <person name="Monier A."/>
            <person name="Salamov A."/>
            <person name="Young J."/>
            <person name="Aguilar M."/>
            <person name="Claverie J.M."/>
            <person name="Frickenhaus S."/>
            <person name="Gonzalez K."/>
            <person name="Herman E.K."/>
            <person name="Lin Y.C."/>
            <person name="Napier J."/>
            <person name="Ogata H."/>
            <person name="Sarno A.F."/>
            <person name="Shmutz J."/>
            <person name="Schroeder D."/>
            <person name="de Vargas C."/>
            <person name="Verret F."/>
            <person name="von Dassow P."/>
            <person name="Valentin K."/>
            <person name="Van de Peer Y."/>
            <person name="Wheeler G."/>
            <person name="Dacks J.B."/>
            <person name="Delwiche C.F."/>
            <person name="Dyhrman S.T."/>
            <person name="Glockner G."/>
            <person name="John U."/>
            <person name="Richards T."/>
            <person name="Worden A.Z."/>
            <person name="Zhang X."/>
            <person name="Grigoriev I.V."/>
            <person name="Allen A.E."/>
            <person name="Bidle K."/>
            <person name="Borodovsky M."/>
            <person name="Bowler C."/>
            <person name="Brownlee C."/>
            <person name="Cock J.M."/>
            <person name="Elias M."/>
            <person name="Gladyshev V.N."/>
            <person name="Groth M."/>
            <person name="Guda C."/>
            <person name="Hadaegh A."/>
            <person name="Iglesias-Rodriguez M.D."/>
            <person name="Jenkins J."/>
            <person name="Jones B.M."/>
            <person name="Lawson T."/>
            <person name="Leese F."/>
            <person name="Lindquist E."/>
            <person name="Lobanov A."/>
            <person name="Lomsadze A."/>
            <person name="Malik S.B."/>
            <person name="Marsh M.E."/>
            <person name="Mackinder L."/>
            <person name="Mock T."/>
            <person name="Mueller-Roeber B."/>
            <person name="Pagarete A."/>
            <person name="Parker M."/>
            <person name="Probert I."/>
            <person name="Quesneville H."/>
            <person name="Raines C."/>
            <person name="Rensing S.A."/>
            <person name="Riano-Pachon D.M."/>
            <person name="Richier S."/>
            <person name="Rokitta S."/>
            <person name="Shiraiwa Y."/>
            <person name="Soanes D.M."/>
            <person name="van der Giezen M."/>
            <person name="Wahlund T.M."/>
            <person name="Williams B."/>
            <person name="Wilson W."/>
            <person name="Wolfe G."/>
            <person name="Wurch L.L."/>
        </authorList>
    </citation>
    <scope>NUCLEOTIDE SEQUENCE</scope>
</reference>
<evidence type="ECO:0000313" key="3">
    <source>
        <dbReference type="Proteomes" id="UP000013827"/>
    </source>
</evidence>
<dbReference type="GeneID" id="17261395"/>
<feature type="compositionally biased region" description="Basic and acidic residues" evidence="1">
    <location>
        <begin position="335"/>
        <end position="377"/>
    </location>
</feature>
<proteinExistence type="predicted"/>
<sequence length="457" mass="49835">METATTPRAGPLRLAGLLCAVSILPFLAAVRHRPARVSWAPCEALGWASSSLGLSRFCTNLPASSVLHGHDGALEAWRSPDRAITTRATETVVRRDIPLICLLDSGDPNCLSANMGSMLGAASPGSEPPLLYRVSGRWWAPLQSVVLSDAAGRDLLLMRRVPWAADEGFLDAAGSAGAGSVAEAASIALESATMAYVWQLYSFEPLWPAHRASTSDWFGGGRRLHPFGMVRERLSFPGFPQYEMQVSNGSAANEREWREWGGWPLLYRATTSAQQVPLLLKQLVLIRDGATPDPWGHLDAVAPALCWRRRRARDIRGGVLPRRRGARNRGGGGGEKGEKEGEGGKKRERERERQRQRPRQRQREGKREGGRGKKKGDANTPRRRRRRRRLGAAGRLERKRAPAEPGKGDVAAPPLRVRHRDRHDPTAGGGPTAAAGAGARAARAVLARPWVLVMADL</sequence>
<dbReference type="Proteomes" id="UP000013827">
    <property type="component" value="Unassembled WGS sequence"/>
</dbReference>
<reference evidence="2" key="2">
    <citation type="submission" date="2024-10" db="UniProtKB">
        <authorList>
            <consortium name="EnsemblProtists"/>
        </authorList>
    </citation>
    <scope>IDENTIFICATION</scope>
</reference>
<accession>A0A0D3IVG6</accession>
<dbReference type="AlphaFoldDB" id="A0A0D3IVG6"/>
<organism evidence="2 3">
    <name type="scientific">Emiliania huxleyi (strain CCMP1516)</name>
    <dbReference type="NCBI Taxonomy" id="280463"/>
    <lineage>
        <taxon>Eukaryota</taxon>
        <taxon>Haptista</taxon>
        <taxon>Haptophyta</taxon>
        <taxon>Prymnesiophyceae</taxon>
        <taxon>Isochrysidales</taxon>
        <taxon>Noelaerhabdaceae</taxon>
        <taxon>Emiliania</taxon>
    </lineage>
</organism>